<evidence type="ECO:0000256" key="4">
    <source>
        <dbReference type="ARBA" id="ARBA00022692"/>
    </source>
</evidence>
<dbReference type="InterPro" id="IPR002771">
    <property type="entry name" value="Multi_antbiot-R_MarC"/>
</dbReference>
<keyword evidence="4 7" id="KW-0812">Transmembrane</keyword>
<evidence type="ECO:0000313" key="8">
    <source>
        <dbReference type="EMBL" id="AEF80799.1"/>
    </source>
</evidence>
<dbReference type="RefSeq" id="WP_015709807.1">
    <property type="nucleotide sequence ID" value="NC_015577.1"/>
</dbReference>
<keyword evidence="6 7" id="KW-0472">Membrane</keyword>
<name>F5Y8L3_LEAAZ</name>
<dbReference type="Proteomes" id="UP000009222">
    <property type="component" value="Chromosome"/>
</dbReference>
<comment type="similarity">
    <text evidence="2 7">Belongs to the UPF0056 (MarC) family.</text>
</comment>
<evidence type="ECO:0000256" key="5">
    <source>
        <dbReference type="ARBA" id="ARBA00022989"/>
    </source>
</evidence>
<sequence length="216" mass="23317">MLSAFLPVFLAMFIVIDPIGLVPLYIGLTSHIPEIQRKTIIRKAIIISFGVLAVFILLGKWLLALLGVDPGAFYIAGGVMLFIISLDMLFGRPSKSKVSERESGPESADEGVSIAVFPLAIPMLAGPGSITTIILYTGSKDSVPPFLMMAMLFVSLVVIFCIVWLILRASDYIHRLLGETGISVVERIMGLLLSGMSVQFVYDGIVKLGFLRGIAG</sequence>
<dbReference type="NCBIfam" id="TIGR00427">
    <property type="entry name" value="NAAT family transporter"/>
    <property type="match status" value="1"/>
</dbReference>
<accession>F5Y8L3</accession>
<proteinExistence type="inferred from homology"/>
<feature type="transmembrane region" description="Helical" evidence="7">
    <location>
        <begin position="146"/>
        <end position="167"/>
    </location>
</feature>
<keyword evidence="9" id="KW-1185">Reference proteome</keyword>
<evidence type="ECO:0000256" key="7">
    <source>
        <dbReference type="RuleBase" id="RU362048"/>
    </source>
</evidence>
<dbReference type="FunCoup" id="F5Y8L3">
    <property type="interactions" value="67"/>
</dbReference>
<reference evidence="9" key="1">
    <citation type="submission" date="2009-12" db="EMBL/GenBank/DDBJ databases">
        <title>Complete sequence of Treponema azotonutricium strain ZAS-9.</title>
        <authorList>
            <person name="Tetu S.G."/>
            <person name="Matson E."/>
            <person name="Ren Q."/>
            <person name="Seshadri R."/>
            <person name="Elbourne L."/>
            <person name="Hassan K.A."/>
            <person name="Durkin A."/>
            <person name="Radune D."/>
            <person name="Mohamoud Y."/>
            <person name="Shay R."/>
            <person name="Jin S."/>
            <person name="Zhang X."/>
            <person name="Lucey K."/>
            <person name="Ballor N.R."/>
            <person name="Ottesen E."/>
            <person name="Rosenthal R."/>
            <person name="Allen A."/>
            <person name="Leadbetter J.R."/>
            <person name="Paulsen I.T."/>
        </authorList>
    </citation>
    <scope>NUCLEOTIDE SEQUENCE [LARGE SCALE GENOMIC DNA]</scope>
    <source>
        <strain evidence="9">ATCC BAA-888 / DSM 13862 / ZAS-9</strain>
    </source>
</reference>
<comment type="caution">
    <text evidence="7">Lacks conserved residue(s) required for the propagation of feature annotation.</text>
</comment>
<dbReference type="Pfam" id="PF01914">
    <property type="entry name" value="MarC"/>
    <property type="match status" value="1"/>
</dbReference>
<evidence type="ECO:0000256" key="3">
    <source>
        <dbReference type="ARBA" id="ARBA00022475"/>
    </source>
</evidence>
<dbReference type="InParanoid" id="F5Y8L3"/>
<dbReference type="PANTHER" id="PTHR33508:SF1">
    <property type="entry name" value="UPF0056 MEMBRANE PROTEIN YHCE"/>
    <property type="match status" value="1"/>
</dbReference>
<dbReference type="EMBL" id="CP001841">
    <property type="protein sequence ID" value="AEF80799.1"/>
    <property type="molecule type" value="Genomic_DNA"/>
</dbReference>
<feature type="transmembrane region" description="Helical" evidence="7">
    <location>
        <begin position="6"/>
        <end position="28"/>
    </location>
</feature>
<dbReference type="AlphaFoldDB" id="F5Y8L3"/>
<protein>
    <recommendedName>
        <fullName evidence="7">UPF0056 inner membrane protein</fullName>
    </recommendedName>
</protein>
<evidence type="ECO:0000256" key="1">
    <source>
        <dbReference type="ARBA" id="ARBA00004651"/>
    </source>
</evidence>
<dbReference type="STRING" id="545695.TREAZ_2245"/>
<comment type="subcellular location">
    <subcellularLocation>
        <location evidence="7">Cell inner membrane</location>
        <topology evidence="7">Multi-pass membrane protein</topology>
    </subcellularLocation>
    <subcellularLocation>
        <location evidence="1">Cell membrane</location>
        <topology evidence="1">Multi-pass membrane protein</topology>
    </subcellularLocation>
</comment>
<feature type="transmembrane region" description="Helical" evidence="7">
    <location>
        <begin position="71"/>
        <end position="90"/>
    </location>
</feature>
<keyword evidence="5 7" id="KW-1133">Transmembrane helix</keyword>
<dbReference type="eggNOG" id="COG2095">
    <property type="taxonomic scope" value="Bacteria"/>
</dbReference>
<organism evidence="8 9">
    <name type="scientific">Leadbettera azotonutricia (strain ATCC BAA-888 / DSM 13862 / ZAS-9)</name>
    <name type="common">Treponema azotonutricium</name>
    <dbReference type="NCBI Taxonomy" id="545695"/>
    <lineage>
        <taxon>Bacteria</taxon>
        <taxon>Pseudomonadati</taxon>
        <taxon>Spirochaetota</taxon>
        <taxon>Spirochaetia</taxon>
        <taxon>Spirochaetales</taxon>
        <taxon>Breznakiellaceae</taxon>
        <taxon>Leadbettera</taxon>
    </lineage>
</organism>
<gene>
    <name evidence="8" type="ordered locus">TREAZ_2245</name>
</gene>
<evidence type="ECO:0000313" key="9">
    <source>
        <dbReference type="Proteomes" id="UP000009222"/>
    </source>
</evidence>
<evidence type="ECO:0000256" key="2">
    <source>
        <dbReference type="ARBA" id="ARBA00009784"/>
    </source>
</evidence>
<dbReference type="GO" id="GO:0005886">
    <property type="term" value="C:plasma membrane"/>
    <property type="evidence" value="ECO:0007669"/>
    <property type="project" value="UniProtKB-SubCell"/>
</dbReference>
<dbReference type="KEGG" id="taz:TREAZ_2245"/>
<evidence type="ECO:0000256" key="6">
    <source>
        <dbReference type="ARBA" id="ARBA00023136"/>
    </source>
</evidence>
<dbReference type="PANTHER" id="PTHR33508">
    <property type="entry name" value="UPF0056 MEMBRANE PROTEIN YHCE"/>
    <property type="match status" value="1"/>
</dbReference>
<feature type="transmembrane region" description="Helical" evidence="7">
    <location>
        <begin position="111"/>
        <end position="134"/>
    </location>
</feature>
<reference evidence="8 9" key="2">
    <citation type="journal article" date="2011" name="ISME J.">
        <title>RNA-seq reveals cooperative metabolic interactions between two termite-gut spirochete species in co-culture.</title>
        <authorList>
            <person name="Rosenthal A.Z."/>
            <person name="Matson E.G."/>
            <person name="Eldar A."/>
            <person name="Leadbetter J.R."/>
        </authorList>
    </citation>
    <scope>NUCLEOTIDE SEQUENCE [LARGE SCALE GENOMIC DNA]</scope>
    <source>
        <strain evidence="9">ATCC BAA-888 / DSM 13862 / ZAS-9</strain>
    </source>
</reference>
<feature type="transmembrane region" description="Helical" evidence="7">
    <location>
        <begin position="40"/>
        <end position="59"/>
    </location>
</feature>
<dbReference type="OrthoDB" id="21094at2"/>
<keyword evidence="3" id="KW-1003">Cell membrane</keyword>
<dbReference type="HOGENOM" id="CLU_079909_0_0_12"/>